<gene>
    <name evidence="7" type="ORF">CH364_04175</name>
</gene>
<dbReference type="GO" id="GO:0006935">
    <property type="term" value="P:chemotaxis"/>
    <property type="evidence" value="ECO:0007669"/>
    <property type="project" value="UniProtKB-KW"/>
</dbReference>
<dbReference type="Pfam" id="PF00015">
    <property type="entry name" value="MCPsignal"/>
    <property type="match status" value="1"/>
</dbReference>
<evidence type="ECO:0000256" key="2">
    <source>
        <dbReference type="ARBA" id="ARBA00029447"/>
    </source>
</evidence>
<dbReference type="CDD" id="cd00130">
    <property type="entry name" value="PAS"/>
    <property type="match status" value="1"/>
</dbReference>
<dbReference type="SUPFAM" id="SSF58104">
    <property type="entry name" value="Methyl-accepting chemotaxis protein (MCP) signaling domain"/>
    <property type="match status" value="1"/>
</dbReference>
<dbReference type="SMART" id="SM00091">
    <property type="entry name" value="PAS"/>
    <property type="match status" value="1"/>
</dbReference>
<evidence type="ECO:0000313" key="8">
    <source>
        <dbReference type="Proteomes" id="UP000232145"/>
    </source>
</evidence>
<dbReference type="InterPro" id="IPR013655">
    <property type="entry name" value="PAS_fold_3"/>
</dbReference>
<keyword evidence="1" id="KW-0145">Chemotaxis</keyword>
<feature type="transmembrane region" description="Helical" evidence="4">
    <location>
        <begin position="214"/>
        <end position="232"/>
    </location>
</feature>
<evidence type="ECO:0000256" key="1">
    <source>
        <dbReference type="ARBA" id="ARBA00022500"/>
    </source>
</evidence>
<keyword evidence="4" id="KW-0472">Membrane</keyword>
<dbReference type="GO" id="GO:0007165">
    <property type="term" value="P:signal transduction"/>
    <property type="evidence" value="ECO:0007669"/>
    <property type="project" value="UniProtKB-KW"/>
</dbReference>
<dbReference type="EMBL" id="NPDX01000001">
    <property type="protein sequence ID" value="PJZ86519.1"/>
    <property type="molecule type" value="Genomic_DNA"/>
</dbReference>
<dbReference type="InterPro" id="IPR000014">
    <property type="entry name" value="PAS"/>
</dbReference>
<dbReference type="SUPFAM" id="SSF55785">
    <property type="entry name" value="PYP-like sensor domain (PAS domain)"/>
    <property type="match status" value="1"/>
</dbReference>
<proteinExistence type="inferred from homology"/>
<feature type="transmembrane region" description="Helical" evidence="4">
    <location>
        <begin position="186"/>
        <end position="208"/>
    </location>
</feature>
<dbReference type="Gene3D" id="1.10.287.950">
    <property type="entry name" value="Methyl-accepting chemotaxis protein"/>
    <property type="match status" value="1"/>
</dbReference>
<dbReference type="NCBIfam" id="TIGR00229">
    <property type="entry name" value="sensory_box"/>
    <property type="match status" value="1"/>
</dbReference>
<dbReference type="AlphaFoldDB" id="A0A2N0AQE6"/>
<feature type="domain" description="PAS" evidence="6">
    <location>
        <begin position="36"/>
        <end position="106"/>
    </location>
</feature>
<dbReference type="PROSITE" id="PS50111">
    <property type="entry name" value="CHEMOTAXIS_TRANSDUC_2"/>
    <property type="match status" value="1"/>
</dbReference>
<dbReference type="Pfam" id="PF08447">
    <property type="entry name" value="PAS_3"/>
    <property type="match status" value="1"/>
</dbReference>
<dbReference type="PANTHER" id="PTHR43531:SF11">
    <property type="entry name" value="METHYL-ACCEPTING CHEMOTAXIS PROTEIN 3"/>
    <property type="match status" value="1"/>
</dbReference>
<dbReference type="OrthoDB" id="369835at2"/>
<keyword evidence="8" id="KW-1185">Reference proteome</keyword>
<evidence type="ECO:0000313" key="7">
    <source>
        <dbReference type="EMBL" id="PJZ86519.1"/>
    </source>
</evidence>
<protein>
    <submittedName>
        <fullName evidence="7">Diguanylate cyclase</fullName>
    </submittedName>
</protein>
<dbReference type="PANTHER" id="PTHR43531">
    <property type="entry name" value="PROTEIN ICFG"/>
    <property type="match status" value="1"/>
</dbReference>
<dbReference type="PROSITE" id="PS50112">
    <property type="entry name" value="PAS"/>
    <property type="match status" value="1"/>
</dbReference>
<evidence type="ECO:0000259" key="5">
    <source>
        <dbReference type="PROSITE" id="PS50111"/>
    </source>
</evidence>
<dbReference type="InterPro" id="IPR051310">
    <property type="entry name" value="MCP_chemotaxis"/>
</dbReference>
<evidence type="ECO:0000256" key="3">
    <source>
        <dbReference type="PROSITE-ProRule" id="PRU00284"/>
    </source>
</evidence>
<dbReference type="GO" id="GO:0005886">
    <property type="term" value="C:plasma membrane"/>
    <property type="evidence" value="ECO:0007669"/>
    <property type="project" value="TreeGrafter"/>
</dbReference>
<dbReference type="InterPro" id="IPR004089">
    <property type="entry name" value="MCPsignal_dom"/>
</dbReference>
<dbReference type="SMART" id="SM00283">
    <property type="entry name" value="MA"/>
    <property type="match status" value="1"/>
</dbReference>
<reference evidence="7 8" key="1">
    <citation type="submission" date="2017-07" db="EMBL/GenBank/DDBJ databases">
        <title>Leptospira spp. isolated from tropical soils.</title>
        <authorList>
            <person name="Thibeaux R."/>
            <person name="Iraola G."/>
            <person name="Ferres I."/>
            <person name="Bierque E."/>
            <person name="Girault D."/>
            <person name="Soupe-Gilbert M.-E."/>
            <person name="Picardeau M."/>
            <person name="Goarant C."/>
        </authorList>
    </citation>
    <scope>NUCLEOTIDE SEQUENCE [LARGE SCALE GENOMIC DNA]</scope>
    <source>
        <strain evidence="7 8">FH2-B-A1</strain>
    </source>
</reference>
<dbReference type="Proteomes" id="UP000232145">
    <property type="component" value="Unassembled WGS sequence"/>
</dbReference>
<keyword evidence="3" id="KW-0807">Transducer</keyword>
<dbReference type="InterPro" id="IPR035965">
    <property type="entry name" value="PAS-like_dom_sf"/>
</dbReference>
<feature type="domain" description="Methyl-accepting transducer" evidence="5">
    <location>
        <begin position="320"/>
        <end position="549"/>
    </location>
</feature>
<dbReference type="GO" id="GO:0004888">
    <property type="term" value="F:transmembrane signaling receptor activity"/>
    <property type="evidence" value="ECO:0007669"/>
    <property type="project" value="TreeGrafter"/>
</dbReference>
<sequence length="602" mass="67570">MLVEWITLCLVLTTYRIPFDSTTNILFGVNKLKNIKVNFVENVLTESDVIISRTDAKGLITYVSPDFARISEYTVEEMIGKPHNIVRHPDMPKIVFEELWDYIKVGLPWTGAVKNRAKSGNYYWVDATVTPILNEERKVIGYVSVRKKLADDKKKYYDELYKKIRKKSYSLHKKTKVSKNLKTIKVYDVFFVLAGCLPFLVLLCIFYNDKPSLCGFLLFLQTLIASTFLYVLSQKNKRLQKATESVISVSSGRFQYPDHFHNDSRDEVKIMLVSMKSMSINLWGIVSQIQKATHVSIRISEELTALTNHFFTSTHSMATGSEEAAACMEELTSALTNIKEITSNHSVIMSDMRDYMNAVNLNLNGTQNALRGLDEMSVRSTQKADLGKQKITDSLEGIEAIKKVSSKILNIVSMITEIADRTNLLSLNASIEAARAGHVGAGFAIVAKEMMSLNEQIGISAGEIKSYVDETLSVIQETSAKVKDASLEVFSVSDLFYEMKSILNKVAASLYHDLQESNRVKLKLESVEDQVKQIDQSVLEANLASKQISGILLGLSEQAQVIAYKSEALHEKSSLVVSEPKKIMDLVEHYHTGKTESMEIVS</sequence>
<comment type="similarity">
    <text evidence="2">Belongs to the methyl-accepting chemotaxis (MCP) protein family.</text>
</comment>
<accession>A0A2N0AQE6</accession>
<evidence type="ECO:0000259" key="6">
    <source>
        <dbReference type="PROSITE" id="PS50112"/>
    </source>
</evidence>
<dbReference type="Gene3D" id="3.30.450.20">
    <property type="entry name" value="PAS domain"/>
    <property type="match status" value="1"/>
</dbReference>
<comment type="caution">
    <text evidence="7">The sequence shown here is derived from an EMBL/GenBank/DDBJ whole genome shotgun (WGS) entry which is preliminary data.</text>
</comment>
<name>A0A2N0AQE6_9LEPT</name>
<keyword evidence="4" id="KW-1133">Transmembrane helix</keyword>
<organism evidence="7 8">
    <name type="scientific">Leptospira harrisiae</name>
    <dbReference type="NCBI Taxonomy" id="2023189"/>
    <lineage>
        <taxon>Bacteria</taxon>
        <taxon>Pseudomonadati</taxon>
        <taxon>Spirochaetota</taxon>
        <taxon>Spirochaetia</taxon>
        <taxon>Leptospirales</taxon>
        <taxon>Leptospiraceae</taxon>
        <taxon>Leptospira</taxon>
    </lineage>
</organism>
<keyword evidence="4" id="KW-0812">Transmembrane</keyword>
<evidence type="ECO:0000256" key="4">
    <source>
        <dbReference type="SAM" id="Phobius"/>
    </source>
</evidence>